<dbReference type="AlphaFoldDB" id="A0A9W8ZJS2"/>
<evidence type="ECO:0000256" key="3">
    <source>
        <dbReference type="ARBA" id="ARBA00022723"/>
    </source>
</evidence>
<dbReference type="SUPFAM" id="SSF48264">
    <property type="entry name" value="Cytochrome P450"/>
    <property type="match status" value="1"/>
</dbReference>
<keyword evidence="4 5" id="KW-0408">Iron</keyword>
<organism evidence="6 7">
    <name type="scientific">Didymella pomorum</name>
    <dbReference type="NCBI Taxonomy" id="749634"/>
    <lineage>
        <taxon>Eukaryota</taxon>
        <taxon>Fungi</taxon>
        <taxon>Dikarya</taxon>
        <taxon>Ascomycota</taxon>
        <taxon>Pezizomycotina</taxon>
        <taxon>Dothideomycetes</taxon>
        <taxon>Pleosporomycetidae</taxon>
        <taxon>Pleosporales</taxon>
        <taxon>Pleosporineae</taxon>
        <taxon>Didymellaceae</taxon>
        <taxon>Didymella</taxon>
    </lineage>
</organism>
<comment type="cofactor">
    <cofactor evidence="1 5">
        <name>heme</name>
        <dbReference type="ChEBI" id="CHEBI:30413"/>
    </cofactor>
</comment>
<dbReference type="PANTHER" id="PTHR24305">
    <property type="entry name" value="CYTOCHROME P450"/>
    <property type="match status" value="1"/>
</dbReference>
<dbReference type="EMBL" id="JAPEVA010000009">
    <property type="protein sequence ID" value="KAJ4410141.1"/>
    <property type="molecule type" value="Genomic_DNA"/>
</dbReference>
<dbReference type="Gene3D" id="1.10.630.10">
    <property type="entry name" value="Cytochrome P450"/>
    <property type="match status" value="1"/>
</dbReference>
<dbReference type="InterPro" id="IPR036396">
    <property type="entry name" value="Cyt_P450_sf"/>
</dbReference>
<dbReference type="GO" id="GO:0004497">
    <property type="term" value="F:monooxygenase activity"/>
    <property type="evidence" value="ECO:0007669"/>
    <property type="project" value="InterPro"/>
</dbReference>
<dbReference type="InterPro" id="IPR002403">
    <property type="entry name" value="Cyt_P450_E_grp-IV"/>
</dbReference>
<dbReference type="PANTHER" id="PTHR24305:SF166">
    <property type="entry name" value="CYTOCHROME P450 12A4, MITOCHONDRIAL-RELATED"/>
    <property type="match status" value="1"/>
</dbReference>
<evidence type="ECO:0008006" key="8">
    <source>
        <dbReference type="Google" id="ProtNLM"/>
    </source>
</evidence>
<comment type="similarity">
    <text evidence="2">Belongs to the cytochrome P450 family.</text>
</comment>
<comment type="caution">
    <text evidence="6">The sequence shown here is derived from an EMBL/GenBank/DDBJ whole genome shotgun (WGS) entry which is preliminary data.</text>
</comment>
<keyword evidence="3 5" id="KW-0479">Metal-binding</keyword>
<accession>A0A9W8ZJS2</accession>
<dbReference type="InterPro" id="IPR001128">
    <property type="entry name" value="Cyt_P450"/>
</dbReference>
<dbReference type="GO" id="GO:0005506">
    <property type="term" value="F:iron ion binding"/>
    <property type="evidence" value="ECO:0007669"/>
    <property type="project" value="InterPro"/>
</dbReference>
<evidence type="ECO:0000313" key="7">
    <source>
        <dbReference type="Proteomes" id="UP001140510"/>
    </source>
</evidence>
<evidence type="ECO:0000256" key="5">
    <source>
        <dbReference type="PIRSR" id="PIRSR602403-1"/>
    </source>
</evidence>
<sequence>MAGGASDKTKHVTTFHEVLNAPSLPQSEKIEERLIDEATSLIGAGTLSASHILSLTTLNILTDIAILHKLCHELEIDIPDSTSLPSQAGLESLPYLKAVINDGLRLSYGTMHRLTRCHPIGSLIYTDQSSGKVYVIPLRTPVGNSNYFLHRDAVTFPDPETFSPERWLVPLSEHQKLEACLNTFVRGTRQCEAINLAYAELYLTIAAMCRRLGREMVLYDTVFERDVKVRRVKV</sequence>
<protein>
    <recommendedName>
        <fullName evidence="8">Cytochrome P450</fullName>
    </recommendedName>
</protein>
<dbReference type="InterPro" id="IPR050121">
    <property type="entry name" value="Cytochrome_P450_monoxygenase"/>
</dbReference>
<dbReference type="Pfam" id="PF00067">
    <property type="entry name" value="p450"/>
    <property type="match status" value="1"/>
</dbReference>
<dbReference type="OrthoDB" id="3945418at2759"/>
<dbReference type="Proteomes" id="UP001140510">
    <property type="component" value="Unassembled WGS sequence"/>
</dbReference>
<keyword evidence="5" id="KW-0349">Heme</keyword>
<dbReference type="GO" id="GO:0020037">
    <property type="term" value="F:heme binding"/>
    <property type="evidence" value="ECO:0007669"/>
    <property type="project" value="InterPro"/>
</dbReference>
<keyword evidence="7" id="KW-1185">Reference proteome</keyword>
<reference evidence="6" key="1">
    <citation type="submission" date="2022-10" db="EMBL/GenBank/DDBJ databases">
        <title>Tapping the CABI collections for fungal endophytes: first genome assemblies for Collariella, Neodidymelliopsis, Ascochyta clinopodiicola, Didymella pomorum, Didymosphaeria variabile, Neocosmospora piperis and Neocucurbitaria cava.</title>
        <authorList>
            <person name="Hill R."/>
        </authorList>
    </citation>
    <scope>NUCLEOTIDE SEQUENCE</scope>
    <source>
        <strain evidence="6">IMI 355091</strain>
    </source>
</reference>
<feature type="binding site" description="axial binding residue" evidence="5">
    <location>
        <position position="191"/>
    </location>
    <ligand>
        <name>heme</name>
        <dbReference type="ChEBI" id="CHEBI:30413"/>
    </ligand>
    <ligandPart>
        <name>Fe</name>
        <dbReference type="ChEBI" id="CHEBI:18248"/>
    </ligandPart>
</feature>
<evidence type="ECO:0000256" key="4">
    <source>
        <dbReference type="ARBA" id="ARBA00023004"/>
    </source>
</evidence>
<dbReference type="PRINTS" id="PR00465">
    <property type="entry name" value="EP450IV"/>
</dbReference>
<gene>
    <name evidence="6" type="ORF">N0V91_002150</name>
</gene>
<proteinExistence type="inferred from homology"/>
<evidence type="ECO:0000256" key="2">
    <source>
        <dbReference type="ARBA" id="ARBA00010617"/>
    </source>
</evidence>
<name>A0A9W8ZJS2_9PLEO</name>
<evidence type="ECO:0000256" key="1">
    <source>
        <dbReference type="ARBA" id="ARBA00001971"/>
    </source>
</evidence>
<evidence type="ECO:0000313" key="6">
    <source>
        <dbReference type="EMBL" id="KAJ4410141.1"/>
    </source>
</evidence>
<dbReference type="GO" id="GO:0016705">
    <property type="term" value="F:oxidoreductase activity, acting on paired donors, with incorporation or reduction of molecular oxygen"/>
    <property type="evidence" value="ECO:0007669"/>
    <property type="project" value="InterPro"/>
</dbReference>